<dbReference type="InterPro" id="IPR005312">
    <property type="entry name" value="DUF1759"/>
</dbReference>
<sequence length="317" mass="35386">MRRSSCTVRGLGYSQEAYNAARARLERKYGGSWRQVQSHLEEFKKLKPLQKENAKALEIFADVLEWAVICLKENGRQADLEAGTLYTIVLEKIPEKLLSQNYRWLREKQNEESMETLKDWFSQEAEYQIPASEMKHGFRKIQAETVNGNGSGQGGRTFYGKSVGVPVIVKNGNKRIPVNCLLDEGSDMSYINEDVIEALGLHGAKTEINGKVANDETVTFMSSTFDVGLQSTDGHVDTTITVQSSKKICGADHHELMCSMKEVVGEHGQPSARPCLLRWTAVGKVNGTESNGSHHTGFHHTYFLNQNKPSISCSSNR</sequence>
<gene>
    <name evidence="1" type="ORF">PACLA_8A070515</name>
</gene>
<name>A0A6S7HYA8_PARCT</name>
<dbReference type="OrthoDB" id="8037641at2759"/>
<dbReference type="Proteomes" id="UP001152795">
    <property type="component" value="Unassembled WGS sequence"/>
</dbReference>
<proteinExistence type="predicted"/>
<accession>A0A6S7HYA8</accession>
<dbReference type="AlphaFoldDB" id="A0A6S7HYA8"/>
<evidence type="ECO:0000313" key="1">
    <source>
        <dbReference type="EMBL" id="CAB4008450.1"/>
    </source>
</evidence>
<dbReference type="Pfam" id="PF03564">
    <property type="entry name" value="DUF1759"/>
    <property type="match status" value="1"/>
</dbReference>
<protein>
    <submittedName>
        <fullName evidence="1">Uncharacterized protein</fullName>
    </submittedName>
</protein>
<reference evidence="1" key="1">
    <citation type="submission" date="2020-04" db="EMBL/GenBank/DDBJ databases">
        <authorList>
            <person name="Alioto T."/>
            <person name="Alioto T."/>
            <person name="Gomez Garrido J."/>
        </authorList>
    </citation>
    <scope>NUCLEOTIDE SEQUENCE</scope>
    <source>
        <strain evidence="1">A484AB</strain>
    </source>
</reference>
<comment type="caution">
    <text evidence="1">The sequence shown here is derived from an EMBL/GenBank/DDBJ whole genome shotgun (WGS) entry which is preliminary data.</text>
</comment>
<evidence type="ECO:0000313" key="2">
    <source>
        <dbReference type="Proteomes" id="UP001152795"/>
    </source>
</evidence>
<dbReference type="EMBL" id="CACRXK020006127">
    <property type="protein sequence ID" value="CAB4008450.1"/>
    <property type="molecule type" value="Genomic_DNA"/>
</dbReference>
<organism evidence="1 2">
    <name type="scientific">Paramuricea clavata</name>
    <name type="common">Red gorgonian</name>
    <name type="synonym">Violescent sea-whip</name>
    <dbReference type="NCBI Taxonomy" id="317549"/>
    <lineage>
        <taxon>Eukaryota</taxon>
        <taxon>Metazoa</taxon>
        <taxon>Cnidaria</taxon>
        <taxon>Anthozoa</taxon>
        <taxon>Octocorallia</taxon>
        <taxon>Malacalcyonacea</taxon>
        <taxon>Plexauridae</taxon>
        <taxon>Paramuricea</taxon>
    </lineage>
</organism>
<dbReference type="PANTHER" id="PTHR47331">
    <property type="entry name" value="PHD-TYPE DOMAIN-CONTAINING PROTEIN"/>
    <property type="match status" value="1"/>
</dbReference>
<keyword evidence="2" id="KW-1185">Reference proteome</keyword>